<dbReference type="Pfam" id="PF00936">
    <property type="entry name" value="BMC"/>
    <property type="match status" value="1"/>
</dbReference>
<dbReference type="RefSeq" id="WP_090442611.1">
    <property type="nucleotide sequence ID" value="NZ_FOHU01000006.1"/>
</dbReference>
<reference evidence="5 6" key="1">
    <citation type="submission" date="2016-10" db="EMBL/GenBank/DDBJ databases">
        <authorList>
            <person name="de Groot N.N."/>
        </authorList>
    </citation>
    <scope>NUCLEOTIDE SEQUENCE [LARGE SCALE GENOMIC DNA]</scope>
    <source>
        <strain evidence="5 6">DSM 18979</strain>
    </source>
</reference>
<proteinExistence type="inferred from homology"/>
<dbReference type="STRING" id="426128.SAMN05660297_01828"/>
<evidence type="ECO:0000313" key="5">
    <source>
        <dbReference type="EMBL" id="SET24948.1"/>
    </source>
</evidence>
<name>A0A1I0D027_9FIRM</name>
<dbReference type="SUPFAM" id="SSF143414">
    <property type="entry name" value="CcmK-like"/>
    <property type="match status" value="1"/>
</dbReference>
<evidence type="ECO:0000256" key="2">
    <source>
        <dbReference type="ARBA" id="ARBA00024446"/>
    </source>
</evidence>
<dbReference type="Gene3D" id="3.30.70.1710">
    <property type="match status" value="1"/>
</dbReference>
<dbReference type="InterPro" id="IPR037233">
    <property type="entry name" value="CcmK-like_sf"/>
</dbReference>
<keyword evidence="2" id="KW-1283">Bacterial microcompartment</keyword>
<comment type="subcellular location">
    <subcellularLocation>
        <location evidence="1">Bacterial microcompartment</location>
    </subcellularLocation>
</comment>
<dbReference type="InterPro" id="IPR050575">
    <property type="entry name" value="BMC_shell"/>
</dbReference>
<dbReference type="PROSITE" id="PS51930">
    <property type="entry name" value="BMC_2"/>
    <property type="match status" value="1"/>
</dbReference>
<organism evidence="5 6">
    <name type="scientific">Natronincola peptidivorans</name>
    <dbReference type="NCBI Taxonomy" id="426128"/>
    <lineage>
        <taxon>Bacteria</taxon>
        <taxon>Bacillati</taxon>
        <taxon>Bacillota</taxon>
        <taxon>Clostridia</taxon>
        <taxon>Peptostreptococcales</taxon>
        <taxon>Natronincolaceae</taxon>
        <taxon>Natronincola</taxon>
    </lineage>
</organism>
<gene>
    <name evidence="5" type="ORF">SAMN05660297_01828</name>
</gene>
<comment type="similarity">
    <text evidence="3">Belongs to the bacterial microcompartments protein family.</text>
</comment>
<dbReference type="InterPro" id="IPR000249">
    <property type="entry name" value="BMC_dom"/>
</dbReference>
<protein>
    <submittedName>
        <fullName evidence="5">BMC domain-containing protein</fullName>
    </submittedName>
</protein>
<evidence type="ECO:0000256" key="1">
    <source>
        <dbReference type="ARBA" id="ARBA00024322"/>
    </source>
</evidence>
<feature type="domain" description="BMC" evidence="4">
    <location>
        <begin position="6"/>
        <end position="101"/>
    </location>
</feature>
<dbReference type="Proteomes" id="UP000199568">
    <property type="component" value="Unassembled WGS sequence"/>
</dbReference>
<keyword evidence="6" id="KW-1185">Reference proteome</keyword>
<evidence type="ECO:0000256" key="3">
    <source>
        <dbReference type="PROSITE-ProRule" id="PRU01278"/>
    </source>
</evidence>
<evidence type="ECO:0000259" key="4">
    <source>
        <dbReference type="PROSITE" id="PS51930"/>
    </source>
</evidence>
<dbReference type="AlphaFoldDB" id="A0A1I0D027"/>
<accession>A0A1I0D027</accession>
<dbReference type="InterPro" id="IPR044872">
    <property type="entry name" value="CcmK/CsoS1_BMC"/>
</dbReference>
<dbReference type="EMBL" id="FOHU01000006">
    <property type="protein sequence ID" value="SET24948.1"/>
    <property type="molecule type" value="Genomic_DNA"/>
</dbReference>
<dbReference type="PANTHER" id="PTHR33941">
    <property type="entry name" value="PROPANEDIOL UTILIZATION PROTEIN PDUA"/>
    <property type="match status" value="1"/>
</dbReference>
<dbReference type="GO" id="GO:0031469">
    <property type="term" value="C:bacterial microcompartment"/>
    <property type="evidence" value="ECO:0007669"/>
    <property type="project" value="UniProtKB-SubCell"/>
</dbReference>
<evidence type="ECO:0000313" key="6">
    <source>
        <dbReference type="Proteomes" id="UP000199568"/>
    </source>
</evidence>
<sequence length="114" mass="12132">MEKNYAVGMVEVQGFTTAILAGDAAAKAGDITIIAFDCNKPEGGDKVPIPLLLQLKFVGGVSDVEAAVEAARTAALKINKEEDIITHVIPRSYEDTMKLVEVSKIEIKGGNDDE</sequence>
<dbReference type="SMART" id="SM00877">
    <property type="entry name" value="BMC"/>
    <property type="match status" value="1"/>
</dbReference>
<dbReference type="OrthoDB" id="9812608at2"/>
<dbReference type="PANTHER" id="PTHR33941:SF11">
    <property type="entry name" value="BACTERIAL MICROCOMPARTMENT SHELL PROTEIN PDUJ"/>
    <property type="match status" value="1"/>
</dbReference>